<evidence type="ECO:0000259" key="2">
    <source>
        <dbReference type="SMART" id="SM00939"/>
    </source>
</evidence>
<keyword evidence="1" id="KW-0378">Hydrolase</keyword>
<comment type="caution">
    <text evidence="4">The sequence shown here is derived from an EMBL/GenBank/DDBJ whole genome shotgun (WGS) entry which is preliminary data.</text>
</comment>
<dbReference type="Proteomes" id="UP001287286">
    <property type="component" value="Unassembled WGS sequence"/>
</dbReference>
<dbReference type="InterPro" id="IPR029058">
    <property type="entry name" value="AB_hydrolase_fold"/>
</dbReference>
<name>A0A179GB41_PURLI</name>
<dbReference type="OMA" id="FWTKHGY"/>
<dbReference type="InterPro" id="IPR013736">
    <property type="entry name" value="Xaa-Pro_dipept_C"/>
</dbReference>
<sequence length="547" mass="61090">MPLALKNLHVVDESGPYVLERDVDVPLKRSTPQTKDDPLLVRANVYRPKKEGKFPVLCTYGPYGKDIPYEQFHSHSFADVNPHQKSKHSAWETPDPAFWTSNDYVVVRADERGSGNSPGKLDSMSSATCDGFVDVVEWAAVQPWSNGKVGLLEYWYDRQVGSNQYGLGGRTERNWGTDSLEGVLSAEELAENRADQTIDTAKYKFRDEEYYKSRDYDLADIEVPVLSVANWGAIHLHLRGNIFGYLGIGSKLKYLRFITGRHDLPFYYDEEVAVQKSFLDAFLKGVDPEGWSTPGKLPPVSLCIRRDNPGFNNPKAERDAFPRRPEMEWPLARTVYTDFHFCKSMGLERSSTSEVGEGLVTYTAPKGGVTFVSAPFEEETEMTGHPIVRLSVSAEADGDKVPSEIDVFATLRHIDANGKEVFYTGAVGDPVPLARGWLRVSLRATTKHPTEMSKIIPERDYLSTDVEPVKAGEVYSVDIEIWPTNSVFLPGDKVAIEISSGDSEGVSVFEHNHPDDRDPEKLGGLNAIHIGGEFQNFLRLPIIPAKE</sequence>
<reference evidence="3" key="4">
    <citation type="submission" date="2023-11" db="EMBL/GenBank/DDBJ databases">
        <authorList>
            <person name="Beijen E."/>
            <person name="Ohm R.A."/>
        </authorList>
    </citation>
    <scope>NUCLEOTIDE SEQUENCE</scope>
    <source>
        <strain evidence="3">CBS 150709</strain>
    </source>
</reference>
<gene>
    <name evidence="5" type="ORF">PCL_05661</name>
    <name evidence="3" type="ORF">Purlil1_5568</name>
    <name evidence="4" type="ORF">VFPFJ_10872</name>
</gene>
<dbReference type="GO" id="GO:0008239">
    <property type="term" value="F:dipeptidyl-peptidase activity"/>
    <property type="evidence" value="ECO:0007669"/>
    <property type="project" value="InterPro"/>
</dbReference>
<reference evidence="3 8" key="5">
    <citation type="journal article" date="2024" name="Microbiol. Resour. Announc.">
        <title>Genome annotations for the ascomycete fungi Trichoderma harzianum, Trichoderma aggressivum, and Purpureocillium lilacinum.</title>
        <authorList>
            <person name="Beijen E.P.W."/>
            <person name="Ohm R.A."/>
        </authorList>
    </citation>
    <scope>NUCLEOTIDE SEQUENCE [LARGE SCALE GENOMIC DNA]</scope>
    <source>
        <strain evidence="3 8">CBS 150709</strain>
    </source>
</reference>
<evidence type="ECO:0000313" key="3">
    <source>
        <dbReference type="EMBL" id="KAK4089942.1"/>
    </source>
</evidence>
<evidence type="ECO:0000313" key="8">
    <source>
        <dbReference type="Proteomes" id="UP001287286"/>
    </source>
</evidence>
<evidence type="ECO:0000256" key="1">
    <source>
        <dbReference type="ARBA" id="ARBA00022801"/>
    </source>
</evidence>
<dbReference type="InterPro" id="IPR008979">
    <property type="entry name" value="Galactose-bd-like_sf"/>
</dbReference>
<dbReference type="EMBL" id="LSBI01000017">
    <property type="protein sequence ID" value="OAQ75034.1"/>
    <property type="molecule type" value="Genomic_DNA"/>
</dbReference>
<accession>A0A179GB41</accession>
<dbReference type="GeneID" id="28892988"/>
<evidence type="ECO:0000313" key="5">
    <source>
        <dbReference type="EMBL" id="PWI65933.1"/>
    </source>
</evidence>
<dbReference type="NCBIfam" id="TIGR00976">
    <property type="entry name" value="CocE_NonD"/>
    <property type="match status" value="1"/>
</dbReference>
<keyword evidence="8" id="KW-1185">Reference proteome</keyword>
<dbReference type="PANTHER" id="PTHR43056">
    <property type="entry name" value="PEPTIDASE S9 PROLYL OLIGOPEPTIDASE"/>
    <property type="match status" value="1"/>
</dbReference>
<dbReference type="SUPFAM" id="SSF53474">
    <property type="entry name" value="alpha/beta-Hydrolases"/>
    <property type="match status" value="1"/>
</dbReference>
<evidence type="ECO:0000313" key="7">
    <source>
        <dbReference type="Proteomes" id="UP000245956"/>
    </source>
</evidence>
<evidence type="ECO:0000313" key="4">
    <source>
        <dbReference type="EMBL" id="OAQ75034.1"/>
    </source>
</evidence>
<dbReference type="SMART" id="SM00939">
    <property type="entry name" value="PepX_C"/>
    <property type="match status" value="1"/>
</dbReference>
<dbReference type="KEGG" id="plj:28892988"/>
<reference evidence="5" key="1">
    <citation type="submission" date="2015-05" db="EMBL/GenBank/DDBJ databases">
        <authorList>
            <person name="Wang D.B."/>
            <person name="Wang M."/>
        </authorList>
    </citation>
    <scope>NUCLEOTIDE SEQUENCE</scope>
    <source>
        <strain evidence="5">36-1</strain>
    </source>
</reference>
<organism evidence="4 6">
    <name type="scientific">Purpureocillium lilacinum</name>
    <name type="common">Paecilomyces lilacinus</name>
    <dbReference type="NCBI Taxonomy" id="33203"/>
    <lineage>
        <taxon>Eukaryota</taxon>
        <taxon>Fungi</taxon>
        <taxon>Dikarya</taxon>
        <taxon>Ascomycota</taxon>
        <taxon>Pezizomycotina</taxon>
        <taxon>Sordariomycetes</taxon>
        <taxon>Hypocreomycetidae</taxon>
        <taxon>Hypocreales</taxon>
        <taxon>Ophiocordycipitaceae</taxon>
        <taxon>Purpureocillium</taxon>
    </lineage>
</organism>
<dbReference type="InterPro" id="IPR050585">
    <property type="entry name" value="Xaa-Pro_dipeptidyl-ppase/CocE"/>
</dbReference>
<protein>
    <submittedName>
        <fullName evidence="4">X-pro dipeptidyl-peptidase (S15 family) protein</fullName>
    </submittedName>
</protein>
<dbReference type="AlphaFoldDB" id="A0A179GB41"/>
<reference evidence="5 7" key="2">
    <citation type="journal article" date="2016" name="Front. Microbiol.">
        <title>Genome and transcriptome sequences reveal the specific parasitism of the nematophagous Purpureocillium lilacinum 36-1.</title>
        <authorList>
            <person name="Xie J."/>
            <person name="Li S."/>
            <person name="Mo C."/>
            <person name="Xiao X."/>
            <person name="Peng D."/>
            <person name="Wang G."/>
            <person name="Xiao Y."/>
        </authorList>
    </citation>
    <scope>NUCLEOTIDE SEQUENCE [LARGE SCALE GENOMIC DNA]</scope>
    <source>
        <strain evidence="5 7">36-1</strain>
    </source>
</reference>
<dbReference type="STRING" id="33203.A0A179GB41"/>
<evidence type="ECO:0000313" key="6">
    <source>
        <dbReference type="Proteomes" id="UP000078340"/>
    </source>
</evidence>
<proteinExistence type="predicted"/>
<dbReference type="Pfam" id="PF08530">
    <property type="entry name" value="PepX_C"/>
    <property type="match status" value="1"/>
</dbReference>
<dbReference type="Proteomes" id="UP000245956">
    <property type="component" value="Unassembled WGS sequence"/>
</dbReference>
<dbReference type="Gene3D" id="2.60.120.260">
    <property type="entry name" value="Galactose-binding domain-like"/>
    <property type="match status" value="1"/>
</dbReference>
<dbReference type="InterPro" id="IPR005674">
    <property type="entry name" value="CocE/Ser_esterase"/>
</dbReference>
<dbReference type="Pfam" id="PF02129">
    <property type="entry name" value="Peptidase_S15"/>
    <property type="match status" value="1"/>
</dbReference>
<dbReference type="Proteomes" id="UP000078340">
    <property type="component" value="Unassembled WGS sequence"/>
</dbReference>
<dbReference type="PANTHER" id="PTHR43056:SF10">
    <property type="entry name" value="COCE_NOND FAMILY, PUTATIVE (AFU_ORTHOLOGUE AFUA_7G00600)-RELATED"/>
    <property type="match status" value="1"/>
</dbReference>
<dbReference type="EMBL" id="LCWV01000029">
    <property type="protein sequence ID" value="PWI65933.1"/>
    <property type="molecule type" value="Genomic_DNA"/>
</dbReference>
<dbReference type="EMBL" id="JAWRVI010000017">
    <property type="protein sequence ID" value="KAK4089942.1"/>
    <property type="molecule type" value="Genomic_DNA"/>
</dbReference>
<dbReference type="Gene3D" id="3.40.50.1820">
    <property type="entry name" value="alpha/beta hydrolase"/>
    <property type="match status" value="2"/>
</dbReference>
<dbReference type="InterPro" id="IPR000383">
    <property type="entry name" value="Xaa-Pro-like_dom"/>
</dbReference>
<dbReference type="SUPFAM" id="SSF49785">
    <property type="entry name" value="Galactose-binding domain-like"/>
    <property type="match status" value="1"/>
</dbReference>
<reference evidence="4 6" key="3">
    <citation type="submission" date="2016-02" db="EMBL/GenBank/DDBJ databases">
        <title>Biosynthesis of antibiotic leucinostatins and their inhibition on Phytophthora in bio-control Purpureocillium lilacinum.</title>
        <authorList>
            <person name="Wang G."/>
            <person name="Liu Z."/>
            <person name="Lin R."/>
            <person name="Li E."/>
            <person name="Mao Z."/>
            <person name="Ling J."/>
            <person name="Yin W."/>
            <person name="Xie B."/>
        </authorList>
    </citation>
    <scope>NUCLEOTIDE SEQUENCE [LARGE SCALE GENOMIC DNA]</scope>
    <source>
        <strain evidence="4">PLFJ-1</strain>
    </source>
</reference>
<feature type="domain" description="Xaa-Pro dipeptidyl-peptidase C-terminal" evidence="2">
    <location>
        <begin position="276"/>
        <end position="539"/>
    </location>
</feature>